<feature type="region of interest" description="Disordered" evidence="1">
    <location>
        <begin position="198"/>
        <end position="224"/>
    </location>
</feature>
<organism evidence="3 4">
    <name type="scientific">Plasmodium vinckei brucechwatti</name>
    <dbReference type="NCBI Taxonomy" id="119398"/>
    <lineage>
        <taxon>Eukaryota</taxon>
        <taxon>Sar</taxon>
        <taxon>Alveolata</taxon>
        <taxon>Apicomplexa</taxon>
        <taxon>Aconoidasida</taxon>
        <taxon>Haemosporida</taxon>
        <taxon>Plasmodiidae</taxon>
        <taxon>Plasmodium</taxon>
        <taxon>Plasmodium (Vinckeia)</taxon>
    </lineage>
</organism>
<dbReference type="Proteomes" id="UP000515550">
    <property type="component" value="Chromosome PVBDA_10"/>
</dbReference>
<dbReference type="VEuPathDB" id="PlasmoDB:PVBDA_1003240"/>
<evidence type="ECO:0000256" key="1">
    <source>
        <dbReference type="SAM" id="MobiDB-lite"/>
    </source>
</evidence>
<feature type="compositionally biased region" description="Basic residues" evidence="1">
    <location>
        <begin position="682"/>
        <end position="692"/>
    </location>
</feature>
<gene>
    <name evidence="3" type="ORF">PVBDA_1003240</name>
</gene>
<sequence>MGDIYNDSKNEYTVNGKSQLGIDENYKSFNARYDELYNKYYDNKNKVKGKDNKMSSYYDDKLNEILKRRKHIIENNESDEDPRLMYARDESNNSRTKTFNRNITDVINKYRDSIRNGKNRNHSKQIKNINNSRYTYCDERNMSISNDRNTLLISNNNSRYNFLENPNKSIIQIDDRKKINPYKDISTLDNFTRHSYRNRSRTSQCPYESKNHNERTVSPNYYPTDNFSIKQKKNKIDSSNKNYCNNIINSLSKGDTNINDDFKYYKNGRSQYKDEIGRYDTYSHLSLYSHIDENDFKNNPDFFQKCPSESLCVDNYKMMLKKGSLIKPNNSMKHTRLKRNNEIYSGSELDQSDVDRGMKYEKPFYRLSNNITDELETEDMGYSHFFDKEKERKKKIKNKLKSTMSRRNSINEKYDNINRPYPMNNFNRFENSSQYSDNDDGENIYNIGKYGQSKDKIYKHLNCSDAITKYKSNTSSLYNDKNTILNISQLENYDKNKNKMLINSYSGNPYFIDNKFEHIYQNDERKFKERKSYGKKNMIDTGHSNNIDAESVNSNNIKSTQLHISRISHESNDFSTLYDYGNNSKYRHSNNNREQSIGAHKRNQHLNHDKINNLFLENNKISSTNLHTTNFNDTHKSIPNPQYTNFGNYALNENNNNLSTTSNYYNNWEGSNTLLSASHFSTKNKTKRKSKSRNNSQISREYILTQNDGMENSKHYNGINEEDHISLSNKHNEILNRQGKYPLNDMRKGYNYHPDYAENYNDMFCGVNIFSKDKKKKNMKKSANCDLSTQLKKEILLDSLLNHDDEHHEEMPYPEKGLYKKGINQRSDKLKKRYSIQEDRNIYNDDMLEENTNDPHTYQYGIFNNLKNRLFTRPMHIDDLNGDNYDANYDINYGETYGDSNFETNYYYDYTQRCNSNNINNYNESFYEQNNQDNNKKFSLSSLYYQEIFVLILIYIFKMIYYIIYYVFQFFKQFSIYLFNKINKVSLRYIIISVIVSLPFLLFVLSSVLLSYRSLNIDYYDRDI</sequence>
<proteinExistence type="predicted"/>
<feature type="region of interest" description="Disordered" evidence="1">
    <location>
        <begin position="679"/>
        <end position="700"/>
    </location>
</feature>
<feature type="transmembrane region" description="Helical" evidence="2">
    <location>
        <begin position="989"/>
        <end position="1012"/>
    </location>
</feature>
<name>A0A6V7S7D7_PLAVN</name>
<keyword evidence="2" id="KW-0472">Membrane</keyword>
<evidence type="ECO:0000256" key="2">
    <source>
        <dbReference type="SAM" id="Phobius"/>
    </source>
</evidence>
<evidence type="ECO:0000313" key="3">
    <source>
        <dbReference type="EMBL" id="CAD2093594.1"/>
    </source>
</evidence>
<dbReference type="AlphaFoldDB" id="A0A6V7S7D7"/>
<accession>A0A6V7S7D7</accession>
<reference evidence="3 4" key="1">
    <citation type="submission" date="2020-08" db="EMBL/GenBank/DDBJ databases">
        <authorList>
            <person name="Ramaprasad A."/>
        </authorList>
    </citation>
    <scope>NUCLEOTIDE SEQUENCE [LARGE SCALE GENOMIC DNA]</scope>
</reference>
<keyword evidence="2" id="KW-0812">Transmembrane</keyword>
<protein>
    <submittedName>
        <fullName evidence="3">Uncharacterized protein</fullName>
    </submittedName>
</protein>
<feature type="transmembrane region" description="Helical" evidence="2">
    <location>
        <begin position="948"/>
        <end position="968"/>
    </location>
</feature>
<dbReference type="EMBL" id="LR865388">
    <property type="protein sequence ID" value="CAD2093594.1"/>
    <property type="molecule type" value="Genomic_DNA"/>
</dbReference>
<evidence type="ECO:0000313" key="4">
    <source>
        <dbReference type="Proteomes" id="UP000515550"/>
    </source>
</evidence>
<keyword evidence="2" id="KW-1133">Transmembrane helix</keyword>